<evidence type="ECO:0000313" key="1">
    <source>
        <dbReference type="EMBL" id="NYE81121.1"/>
    </source>
</evidence>
<gene>
    <name evidence="1" type="ORF">FHW18_000392</name>
</gene>
<proteinExistence type="predicted"/>
<name>A0A7Y9LM03_9BURK</name>
<dbReference type="EMBL" id="JACBYR010000001">
    <property type="protein sequence ID" value="NYE81121.1"/>
    <property type="molecule type" value="Genomic_DNA"/>
</dbReference>
<keyword evidence="2" id="KW-1185">Reference proteome</keyword>
<dbReference type="Proteomes" id="UP000542125">
    <property type="component" value="Unassembled WGS sequence"/>
</dbReference>
<reference evidence="1 2" key="1">
    <citation type="submission" date="2020-07" db="EMBL/GenBank/DDBJ databases">
        <title>Genomic Encyclopedia of Type Strains, Phase IV (KMG-V): Genome sequencing to study the core and pangenomes of soil and plant-associated prokaryotes.</title>
        <authorList>
            <person name="Whitman W."/>
        </authorList>
    </citation>
    <scope>NUCLEOTIDE SEQUENCE [LARGE SCALE GENOMIC DNA]</scope>
    <source>
        <strain evidence="1 2">SAS40</strain>
    </source>
</reference>
<dbReference type="RefSeq" id="WP_179582831.1">
    <property type="nucleotide sequence ID" value="NZ_JACBYR010000001.1"/>
</dbReference>
<comment type="caution">
    <text evidence="1">The sequence shown here is derived from an EMBL/GenBank/DDBJ whole genome shotgun (WGS) entry which is preliminary data.</text>
</comment>
<dbReference type="AlphaFoldDB" id="A0A7Y9LM03"/>
<sequence length="257" mass="28277">MSNPFFSPLKDEDSPFPHYAQVGDGVALSAEIGLLPSLPRRKWLKLLNSTRPLAMPALPESAVVYTARTESRFGYEERTSVLTGYFDTPAGEAQFTEYLATLHDAAQSLSAAARERCRENLEAWDIALLVADDDAEDGAREIPLMALSFDELQRVLDYLDAPVTDAPVTWSLPAAAADAAGVDAAPSAVFGEKTVATGNVVVIHYIDFDEYEGQAVSPDGEPRLHQVEVNRDWLREVLGTTIRRTRERIRRLTQSLG</sequence>
<organism evidence="1 2">
    <name type="scientific">Pigmentiphaga litoralis</name>
    <dbReference type="NCBI Taxonomy" id="516702"/>
    <lineage>
        <taxon>Bacteria</taxon>
        <taxon>Pseudomonadati</taxon>
        <taxon>Pseudomonadota</taxon>
        <taxon>Betaproteobacteria</taxon>
        <taxon>Burkholderiales</taxon>
        <taxon>Alcaligenaceae</taxon>
        <taxon>Pigmentiphaga</taxon>
    </lineage>
</organism>
<evidence type="ECO:0000313" key="2">
    <source>
        <dbReference type="Proteomes" id="UP000542125"/>
    </source>
</evidence>
<protein>
    <submittedName>
        <fullName evidence="1">Uncharacterized protein</fullName>
    </submittedName>
</protein>
<accession>A0A7Y9LM03</accession>